<proteinExistence type="predicted"/>
<sequence>MAAETSLFKKNPRNRACNFHRQHWEVTHLYGTCDYAAEVLRSSERRSSLVDGRDELSKPSSMEVFVCVLKRERERRSGGPGYNVDFGSWVLGRVSGSLPSAFGLFYFEEH</sequence>
<gene>
    <name evidence="1" type="ORF">PIB30_033624</name>
</gene>
<evidence type="ECO:0000313" key="2">
    <source>
        <dbReference type="Proteomes" id="UP001341840"/>
    </source>
</evidence>
<evidence type="ECO:0000313" key="1">
    <source>
        <dbReference type="EMBL" id="MED6121807.1"/>
    </source>
</evidence>
<comment type="caution">
    <text evidence="1">The sequence shown here is derived from an EMBL/GenBank/DDBJ whole genome shotgun (WGS) entry which is preliminary data.</text>
</comment>
<dbReference type="EMBL" id="JASCZI010030361">
    <property type="protein sequence ID" value="MED6121807.1"/>
    <property type="molecule type" value="Genomic_DNA"/>
</dbReference>
<protein>
    <submittedName>
        <fullName evidence="1">Uncharacterized protein</fullName>
    </submittedName>
</protein>
<name>A0ABU6RCP2_9FABA</name>
<accession>A0ABU6RCP2</accession>
<keyword evidence="2" id="KW-1185">Reference proteome</keyword>
<organism evidence="1 2">
    <name type="scientific">Stylosanthes scabra</name>
    <dbReference type="NCBI Taxonomy" id="79078"/>
    <lineage>
        <taxon>Eukaryota</taxon>
        <taxon>Viridiplantae</taxon>
        <taxon>Streptophyta</taxon>
        <taxon>Embryophyta</taxon>
        <taxon>Tracheophyta</taxon>
        <taxon>Spermatophyta</taxon>
        <taxon>Magnoliopsida</taxon>
        <taxon>eudicotyledons</taxon>
        <taxon>Gunneridae</taxon>
        <taxon>Pentapetalae</taxon>
        <taxon>rosids</taxon>
        <taxon>fabids</taxon>
        <taxon>Fabales</taxon>
        <taxon>Fabaceae</taxon>
        <taxon>Papilionoideae</taxon>
        <taxon>50 kb inversion clade</taxon>
        <taxon>dalbergioids sensu lato</taxon>
        <taxon>Dalbergieae</taxon>
        <taxon>Pterocarpus clade</taxon>
        <taxon>Stylosanthes</taxon>
    </lineage>
</organism>
<reference evidence="1 2" key="1">
    <citation type="journal article" date="2023" name="Plants (Basel)">
        <title>Bridging the Gap: Combining Genomics and Transcriptomics Approaches to Understand Stylosanthes scabra, an Orphan Legume from the Brazilian Caatinga.</title>
        <authorList>
            <person name="Ferreira-Neto J.R.C."/>
            <person name="da Silva M.D."/>
            <person name="Binneck E."/>
            <person name="de Melo N.F."/>
            <person name="da Silva R.H."/>
            <person name="de Melo A.L.T.M."/>
            <person name="Pandolfi V."/>
            <person name="Bustamante F.O."/>
            <person name="Brasileiro-Vidal A.C."/>
            <person name="Benko-Iseppon A.M."/>
        </authorList>
    </citation>
    <scope>NUCLEOTIDE SEQUENCE [LARGE SCALE GENOMIC DNA]</scope>
    <source>
        <tissue evidence="1">Leaves</tissue>
    </source>
</reference>
<dbReference type="Proteomes" id="UP001341840">
    <property type="component" value="Unassembled WGS sequence"/>
</dbReference>